<organism evidence="1">
    <name type="scientific">gut metagenome</name>
    <dbReference type="NCBI Taxonomy" id="749906"/>
    <lineage>
        <taxon>unclassified sequences</taxon>
        <taxon>metagenomes</taxon>
        <taxon>organismal metagenomes</taxon>
    </lineage>
</organism>
<dbReference type="EMBL" id="AMCI01003557">
    <property type="protein sequence ID" value="EJX00025.1"/>
    <property type="molecule type" value="Genomic_DNA"/>
</dbReference>
<name>J9GK69_9ZZZZ</name>
<reference evidence="1" key="1">
    <citation type="journal article" date="2012" name="PLoS ONE">
        <title>Gene sets for utilization of primary and secondary nutrition supplies in the distal gut of endangered iberian lynx.</title>
        <authorList>
            <person name="Alcaide M."/>
            <person name="Messina E."/>
            <person name="Richter M."/>
            <person name="Bargiela R."/>
            <person name="Peplies J."/>
            <person name="Huws S.A."/>
            <person name="Newbold C.J."/>
            <person name="Golyshin P.N."/>
            <person name="Simon M.A."/>
            <person name="Lopez G."/>
            <person name="Yakimov M.M."/>
            <person name="Ferrer M."/>
        </authorList>
    </citation>
    <scope>NUCLEOTIDE SEQUENCE</scope>
</reference>
<dbReference type="AlphaFoldDB" id="J9GK69"/>
<sequence length="86" mass="9730">MTEEIFSRSDQLVVVITEDKECPCTFRLRNTGRALLDHFGNRTGFFINEFSLAFLIRPQFGETLHPFVMCADNVVMPFGRADAKGG</sequence>
<protein>
    <submittedName>
        <fullName evidence="1">Uncharacterized protein</fullName>
    </submittedName>
</protein>
<gene>
    <name evidence="1" type="ORF">EVA_11867</name>
</gene>
<evidence type="ECO:0000313" key="1">
    <source>
        <dbReference type="EMBL" id="EJX00025.1"/>
    </source>
</evidence>
<comment type="caution">
    <text evidence="1">The sequence shown here is derived from an EMBL/GenBank/DDBJ whole genome shotgun (WGS) entry which is preliminary data.</text>
</comment>
<proteinExistence type="predicted"/>
<accession>J9GK69</accession>